<reference evidence="1 2" key="1">
    <citation type="journal article" date="2024" name="Chem. Sci.">
        <title>Discovery of megapolipeptins by genome mining of a Burkholderiales bacteria collection.</title>
        <authorList>
            <person name="Paulo B.S."/>
            <person name="Recchia M.J.J."/>
            <person name="Lee S."/>
            <person name="Fergusson C.H."/>
            <person name="Romanowski S.B."/>
            <person name="Hernandez A."/>
            <person name="Krull N."/>
            <person name="Liu D.Y."/>
            <person name="Cavanagh H."/>
            <person name="Bos A."/>
            <person name="Gray C.A."/>
            <person name="Murphy B.T."/>
            <person name="Linington R.G."/>
            <person name="Eustaquio A.S."/>
        </authorList>
    </citation>
    <scope>NUCLEOTIDE SEQUENCE [LARGE SCALE GENOMIC DNA]</scope>
    <source>
        <strain evidence="1 2">RL17-338-BIC-A</strain>
    </source>
</reference>
<gene>
    <name evidence="1" type="ORF">PQQ63_15290</name>
</gene>
<dbReference type="EMBL" id="JAQQCF010000012">
    <property type="protein sequence ID" value="MFM0638065.1"/>
    <property type="molecule type" value="Genomic_DNA"/>
</dbReference>
<evidence type="ECO:0000313" key="2">
    <source>
        <dbReference type="Proteomes" id="UP001629432"/>
    </source>
</evidence>
<organism evidence="1 2">
    <name type="scientific">Paraburkholderia metrosideri</name>
    <dbReference type="NCBI Taxonomy" id="580937"/>
    <lineage>
        <taxon>Bacteria</taxon>
        <taxon>Pseudomonadati</taxon>
        <taxon>Pseudomonadota</taxon>
        <taxon>Betaproteobacteria</taxon>
        <taxon>Burkholderiales</taxon>
        <taxon>Burkholderiaceae</taxon>
        <taxon>Paraburkholderia</taxon>
    </lineage>
</organism>
<proteinExistence type="predicted"/>
<comment type="caution">
    <text evidence="1">The sequence shown here is derived from an EMBL/GenBank/DDBJ whole genome shotgun (WGS) entry which is preliminary data.</text>
</comment>
<protein>
    <submittedName>
        <fullName evidence="1">Uncharacterized protein</fullName>
    </submittedName>
</protein>
<name>A0ABW9DRU2_9BURK</name>
<accession>A0ABW9DRU2</accession>
<dbReference type="Proteomes" id="UP001629432">
    <property type="component" value="Unassembled WGS sequence"/>
</dbReference>
<keyword evidence="2" id="KW-1185">Reference proteome</keyword>
<sequence length="87" mass="10280">MTDATKKTSGIASIESMQKITNDLMRWHLDQMAHSVFDGWTSPWPRPSRWARFCTRVRRHAFEVKWRVSVAFDVLRRGDRSTHLGDY</sequence>
<dbReference type="RefSeq" id="WP_408336977.1">
    <property type="nucleotide sequence ID" value="NZ_JAQQCF010000012.1"/>
</dbReference>
<evidence type="ECO:0000313" key="1">
    <source>
        <dbReference type="EMBL" id="MFM0638065.1"/>
    </source>
</evidence>